<gene>
    <name evidence="5" type="ORF">NCTC10994_01323</name>
</gene>
<dbReference type="STRING" id="1219011.GCA_001895045_02073"/>
<dbReference type="AlphaFoldDB" id="A0A2X4U6C1"/>
<evidence type="ECO:0000313" key="6">
    <source>
        <dbReference type="Proteomes" id="UP000249091"/>
    </source>
</evidence>
<dbReference type="Gene3D" id="1.10.10.10">
    <property type="entry name" value="Winged helix-like DNA-binding domain superfamily/Winged helix DNA-binding domain"/>
    <property type="match status" value="1"/>
</dbReference>
<dbReference type="Pfam" id="PF01035">
    <property type="entry name" value="DNA_binding_1"/>
    <property type="match status" value="1"/>
</dbReference>
<name>A0A2X4U6C1_9NOCA</name>
<feature type="domain" description="GmrSD restriction endonucleases C-terminal" evidence="4">
    <location>
        <begin position="418"/>
        <end position="555"/>
    </location>
</feature>
<keyword evidence="1" id="KW-0227">DNA damage</keyword>
<sequence length="689" mass="77525">MVAAQETNLQKILEGTSQYLVPLYQRPYQWGPENFKELWRDVTQLAEDRIDDVEATHFIGSLVLAPIPGSVAGSITRYLVVDGQQRLTTLTLLLAAVRDHLLEQGSATRRDTDRIHNQLLTNQYEDDPYRLKLLPTQADRESYAAVVDSLPTAGSDDNVGAAYRFFRARLAEPIDPDMPVDAVQIAQAVTTGLSVVSISTHPGDNVHRIFQSLNNTGLKLTQGDLLRNYLFMRLPTRSDEVYRTHWLPLQNALEDNERIETLFWLDLLHTKPQVKQTQTFAGQQSRLEKLATEDEIVGEIERIAGLGRLYRLMLHPLEEADSAVRERLVHLSEWDSITPAPLILHLLVLRDRGDATSEQVARALLYIESLLVRRFLVGRATTGLNRVFPAAVQELDADLPVDEALHRYLSEGRKHYATDDRLVDAILSSPLYTTGRAAQRKTVMVWIERLFATREHVDSRSLTIEHVMPQTLSPSWRRELAAAYGDEKVDTLHDQLVHTLGNLTLTGYNESLSNHDFGRKREILQASSIRMNQEIAVYKAWGPNEIEERGRSLSERIIAAWPGPADATRTTGDDNPLWASLNRLLTLLPAGRWTTYGDLARVLGTAAQPIGNRLANAPAPNAHRVLNAQGEISAAFRWLEPHRTDEPREILAEEGVRFSGNRADSGQRLTVADLEQLRVEVEEDTDPAE</sequence>
<dbReference type="PANTHER" id="PTHR35149">
    <property type="entry name" value="SLL5132 PROTEIN"/>
    <property type="match status" value="1"/>
</dbReference>
<evidence type="ECO:0000313" key="5">
    <source>
        <dbReference type="EMBL" id="SQI29932.1"/>
    </source>
</evidence>
<dbReference type="GO" id="GO:0006281">
    <property type="term" value="P:DNA repair"/>
    <property type="evidence" value="ECO:0007669"/>
    <property type="project" value="InterPro"/>
</dbReference>
<reference evidence="5 6" key="1">
    <citation type="submission" date="2018-06" db="EMBL/GenBank/DDBJ databases">
        <authorList>
            <consortium name="Pathogen Informatics"/>
            <person name="Doyle S."/>
        </authorList>
    </citation>
    <scope>NUCLEOTIDE SEQUENCE [LARGE SCALE GENOMIC DNA]</scope>
    <source>
        <strain evidence="5 6">NCTC10994</strain>
    </source>
</reference>
<dbReference type="Pfam" id="PF07510">
    <property type="entry name" value="GmrSD_C"/>
    <property type="match status" value="1"/>
</dbReference>
<dbReference type="Proteomes" id="UP000249091">
    <property type="component" value="Chromosome 1"/>
</dbReference>
<dbReference type="InterPro" id="IPR011089">
    <property type="entry name" value="GmrSD_C"/>
</dbReference>
<dbReference type="KEGG" id="rcr:NCTC10994_01323"/>
<dbReference type="EMBL" id="LS483468">
    <property type="protein sequence ID" value="SQI29932.1"/>
    <property type="molecule type" value="Genomic_DNA"/>
</dbReference>
<dbReference type="InterPro" id="IPR036217">
    <property type="entry name" value="MethylDNA_cys_MeTrfase_DNAb"/>
</dbReference>
<dbReference type="InterPro" id="IPR004919">
    <property type="entry name" value="GmrSD_N"/>
</dbReference>
<evidence type="ECO:0000259" key="2">
    <source>
        <dbReference type="Pfam" id="PF01035"/>
    </source>
</evidence>
<organism evidence="5 6">
    <name type="scientific">Rhodococcus coprophilus</name>
    <dbReference type="NCBI Taxonomy" id="38310"/>
    <lineage>
        <taxon>Bacteria</taxon>
        <taxon>Bacillati</taxon>
        <taxon>Actinomycetota</taxon>
        <taxon>Actinomycetes</taxon>
        <taxon>Mycobacteriales</taxon>
        <taxon>Nocardiaceae</taxon>
        <taxon>Rhodococcus</taxon>
    </lineage>
</organism>
<dbReference type="GO" id="GO:0003824">
    <property type="term" value="F:catalytic activity"/>
    <property type="evidence" value="ECO:0007669"/>
    <property type="project" value="InterPro"/>
</dbReference>
<dbReference type="RefSeq" id="WP_072700435.1">
    <property type="nucleotide sequence ID" value="NZ_JAFBBL010000001.1"/>
</dbReference>
<accession>A0A2X4U6C1</accession>
<dbReference type="Pfam" id="PF03235">
    <property type="entry name" value="GmrSD_N"/>
    <property type="match status" value="1"/>
</dbReference>
<feature type="domain" description="Methylated-DNA-[protein]-cysteine S-methyltransferase DNA binding" evidence="2">
    <location>
        <begin position="584"/>
        <end position="656"/>
    </location>
</feature>
<dbReference type="InterPro" id="IPR014048">
    <property type="entry name" value="MethylDNA_cys_MeTrfase_DNA-bd"/>
</dbReference>
<dbReference type="PANTHER" id="PTHR35149:SF2">
    <property type="entry name" value="DUF262 DOMAIN-CONTAINING PROTEIN"/>
    <property type="match status" value="1"/>
</dbReference>
<keyword evidence="6" id="KW-1185">Reference proteome</keyword>
<evidence type="ECO:0000256" key="1">
    <source>
        <dbReference type="ARBA" id="ARBA00022763"/>
    </source>
</evidence>
<proteinExistence type="predicted"/>
<evidence type="ECO:0000259" key="4">
    <source>
        <dbReference type="Pfam" id="PF07510"/>
    </source>
</evidence>
<dbReference type="InterPro" id="IPR036388">
    <property type="entry name" value="WH-like_DNA-bd_sf"/>
</dbReference>
<dbReference type="SUPFAM" id="SSF46767">
    <property type="entry name" value="Methylated DNA-protein cysteine methyltransferase, C-terminal domain"/>
    <property type="match status" value="1"/>
</dbReference>
<evidence type="ECO:0000259" key="3">
    <source>
        <dbReference type="Pfam" id="PF03235"/>
    </source>
</evidence>
<protein>
    <submittedName>
        <fullName evidence="5">Uncharacterized conserved protein</fullName>
    </submittedName>
</protein>
<feature type="domain" description="GmrSD restriction endonucleases N-terminal" evidence="3">
    <location>
        <begin position="10"/>
        <end position="231"/>
    </location>
</feature>